<dbReference type="PANTHER" id="PTHR38459">
    <property type="entry name" value="PROPHAGE BACTOPRENOL-LINKED GLUCOSE TRANSLOCASE HOMOLOG"/>
    <property type="match status" value="1"/>
</dbReference>
<dbReference type="InterPro" id="IPR051401">
    <property type="entry name" value="GtrA_CellWall_Glycosyl"/>
</dbReference>
<dbReference type="EMBL" id="FQUZ01000010">
    <property type="protein sequence ID" value="SHE95959.1"/>
    <property type="molecule type" value="Genomic_DNA"/>
</dbReference>
<keyword evidence="5 6" id="KW-0472">Membrane</keyword>
<dbReference type="Pfam" id="PF04138">
    <property type="entry name" value="GtrA_DPMS_TM"/>
    <property type="match status" value="1"/>
</dbReference>
<proteinExistence type="inferred from homology"/>
<dbReference type="InterPro" id="IPR007267">
    <property type="entry name" value="GtrA_DPMS_TM"/>
</dbReference>
<dbReference type="GO" id="GO:0000271">
    <property type="term" value="P:polysaccharide biosynthetic process"/>
    <property type="evidence" value="ECO:0007669"/>
    <property type="project" value="InterPro"/>
</dbReference>
<evidence type="ECO:0000259" key="7">
    <source>
        <dbReference type="Pfam" id="PF04138"/>
    </source>
</evidence>
<dbReference type="GO" id="GO:0005886">
    <property type="term" value="C:plasma membrane"/>
    <property type="evidence" value="ECO:0007669"/>
    <property type="project" value="TreeGrafter"/>
</dbReference>
<comment type="similarity">
    <text evidence="2">Belongs to the GtrA family.</text>
</comment>
<dbReference type="Proteomes" id="UP000184327">
    <property type="component" value="Unassembled WGS sequence"/>
</dbReference>
<dbReference type="AlphaFoldDB" id="A0A1M4XR46"/>
<evidence type="ECO:0000256" key="6">
    <source>
        <dbReference type="SAM" id="Phobius"/>
    </source>
</evidence>
<feature type="domain" description="GtrA/DPMS transmembrane" evidence="7">
    <location>
        <begin position="28"/>
        <end position="149"/>
    </location>
</feature>
<dbReference type="OrthoDB" id="7926501at2"/>
<evidence type="ECO:0000256" key="5">
    <source>
        <dbReference type="ARBA" id="ARBA00023136"/>
    </source>
</evidence>
<dbReference type="STRING" id="1122156.SAMN02745117_01095"/>
<evidence type="ECO:0000256" key="1">
    <source>
        <dbReference type="ARBA" id="ARBA00004141"/>
    </source>
</evidence>
<feature type="transmembrane region" description="Helical" evidence="6">
    <location>
        <begin position="124"/>
        <end position="148"/>
    </location>
</feature>
<feature type="transmembrane region" description="Helical" evidence="6">
    <location>
        <begin position="26"/>
        <end position="47"/>
    </location>
</feature>
<feature type="transmembrane region" description="Helical" evidence="6">
    <location>
        <begin position="53"/>
        <end position="71"/>
    </location>
</feature>
<feature type="transmembrane region" description="Helical" evidence="6">
    <location>
        <begin position="94"/>
        <end position="112"/>
    </location>
</feature>
<protein>
    <submittedName>
        <fullName evidence="8">Putative flippase GtrA (Transmembrane translocase of bactoprenol-linked glucose)</fullName>
    </submittedName>
</protein>
<dbReference type="PANTHER" id="PTHR38459:SF1">
    <property type="entry name" value="PROPHAGE BACTOPRENOL-LINKED GLUCOSE TRANSLOCASE HOMOLOG"/>
    <property type="match status" value="1"/>
</dbReference>
<dbReference type="RefSeq" id="WP_084522914.1">
    <property type="nucleotide sequence ID" value="NZ_FQUZ01000010.1"/>
</dbReference>
<organism evidence="8 9">
    <name type="scientific">Lampropedia hyalina DSM 16112</name>
    <dbReference type="NCBI Taxonomy" id="1122156"/>
    <lineage>
        <taxon>Bacteria</taxon>
        <taxon>Pseudomonadati</taxon>
        <taxon>Pseudomonadota</taxon>
        <taxon>Betaproteobacteria</taxon>
        <taxon>Burkholderiales</taxon>
        <taxon>Comamonadaceae</taxon>
        <taxon>Lampropedia</taxon>
    </lineage>
</organism>
<evidence type="ECO:0000313" key="9">
    <source>
        <dbReference type="Proteomes" id="UP000184327"/>
    </source>
</evidence>
<evidence type="ECO:0000313" key="8">
    <source>
        <dbReference type="EMBL" id="SHE95959.1"/>
    </source>
</evidence>
<gene>
    <name evidence="8" type="ORF">SAMN02745117_01095</name>
</gene>
<sequence length="153" mass="16889">MCPESASKNQHGRVLTLGEKIRRSTLLRFGLVGALGFVVDAAVLYAFSGAVGWYGARVLSFLAAASFTWALNRRFTFATANGCRLRRPSIWQEYMQYLFSMMAGGLVNYAAYSMVIASWQGTWVPLWGVAAGSILGLVVNYALARYLVFRTKP</sequence>
<comment type="subcellular location">
    <subcellularLocation>
        <location evidence="1">Membrane</location>
        <topology evidence="1">Multi-pass membrane protein</topology>
    </subcellularLocation>
</comment>
<keyword evidence="3 6" id="KW-0812">Transmembrane</keyword>
<accession>A0A1M4XR46</accession>
<keyword evidence="4 6" id="KW-1133">Transmembrane helix</keyword>
<name>A0A1M4XR46_9BURK</name>
<keyword evidence="9" id="KW-1185">Reference proteome</keyword>
<evidence type="ECO:0000256" key="3">
    <source>
        <dbReference type="ARBA" id="ARBA00022692"/>
    </source>
</evidence>
<evidence type="ECO:0000256" key="4">
    <source>
        <dbReference type="ARBA" id="ARBA00022989"/>
    </source>
</evidence>
<reference evidence="8 9" key="1">
    <citation type="submission" date="2016-11" db="EMBL/GenBank/DDBJ databases">
        <authorList>
            <person name="Jaros S."/>
            <person name="Januszkiewicz K."/>
            <person name="Wedrychowicz H."/>
        </authorList>
    </citation>
    <scope>NUCLEOTIDE SEQUENCE [LARGE SCALE GENOMIC DNA]</scope>
    <source>
        <strain evidence="8 9">DSM 16112</strain>
    </source>
</reference>
<evidence type="ECO:0000256" key="2">
    <source>
        <dbReference type="ARBA" id="ARBA00009399"/>
    </source>
</evidence>